<dbReference type="PATRIC" id="fig|446692.3.peg.792"/>
<sequence length="236" mass="25813">MVSKALSGLMAWADGLPVPHDSASPAPHRTYCASQTDAAALIKELDFLGCKIVLKDGGPVIRGDKAAITPDLLDLLKAGREQIIEHLTAQASPDHEQKAASEPPQPDPLPTEHDAQSGIRRDPETGKLHIFGDPDPRWLKEQGWEWNDQRRRFMAPYPHDRGDPPPRFFVSARPAKTDNRLTGHGPCSVCSFTLWWRGDGDTSEGWTCSVCHPAPDGIATITPQTLFTQNSLDATA</sequence>
<dbReference type="GeneID" id="34781961"/>
<proteinExistence type="predicted"/>
<name>A0A0U5B6Q4_9PROT</name>
<gene>
    <name evidence="2" type="ORF">ASN_808</name>
</gene>
<organism evidence="2 3">
    <name type="scientific">Acetobacter senegalensis</name>
    <dbReference type="NCBI Taxonomy" id="446692"/>
    <lineage>
        <taxon>Bacteria</taxon>
        <taxon>Pseudomonadati</taxon>
        <taxon>Pseudomonadota</taxon>
        <taxon>Alphaproteobacteria</taxon>
        <taxon>Acetobacterales</taxon>
        <taxon>Acetobacteraceae</taxon>
        <taxon>Acetobacter</taxon>
    </lineage>
</organism>
<dbReference type="EMBL" id="LN606600">
    <property type="protein sequence ID" value="CEF40211.1"/>
    <property type="molecule type" value="Genomic_DNA"/>
</dbReference>
<dbReference type="Proteomes" id="UP000056109">
    <property type="component" value="Chromosome I"/>
</dbReference>
<reference evidence="3" key="1">
    <citation type="submission" date="2014-09" db="EMBL/GenBank/DDBJ databases">
        <authorList>
            <person name="Illeghems K.G."/>
        </authorList>
    </citation>
    <scope>NUCLEOTIDE SEQUENCE [LARGE SCALE GENOMIC DNA]</scope>
    <source>
        <strain evidence="3">108B</strain>
    </source>
</reference>
<evidence type="ECO:0008006" key="4">
    <source>
        <dbReference type="Google" id="ProtNLM"/>
    </source>
</evidence>
<evidence type="ECO:0000313" key="2">
    <source>
        <dbReference type="EMBL" id="CEF40211.1"/>
    </source>
</evidence>
<feature type="region of interest" description="Disordered" evidence="1">
    <location>
        <begin position="88"/>
        <end position="134"/>
    </location>
</feature>
<keyword evidence="3" id="KW-1185">Reference proteome</keyword>
<dbReference type="AlphaFoldDB" id="A0A0U5B6Q4"/>
<dbReference type="RefSeq" id="WP_058987207.1">
    <property type="nucleotide sequence ID" value="NZ_LN606600.1"/>
</dbReference>
<dbReference type="KEGG" id="asz:ASN_808"/>
<evidence type="ECO:0000313" key="3">
    <source>
        <dbReference type="Proteomes" id="UP000056109"/>
    </source>
</evidence>
<evidence type="ECO:0000256" key="1">
    <source>
        <dbReference type="SAM" id="MobiDB-lite"/>
    </source>
</evidence>
<accession>A0A0U5B6Q4</accession>
<protein>
    <recommendedName>
        <fullName evidence="4">TubC N-terminal docking domain-containing protein</fullName>
    </recommendedName>
</protein>
<feature type="compositionally biased region" description="Basic and acidic residues" evidence="1">
    <location>
        <begin position="110"/>
        <end position="134"/>
    </location>
</feature>